<name>A0A069E9B6_9PROT</name>
<keyword evidence="1" id="KW-0732">Signal</keyword>
<dbReference type="AlphaFoldDB" id="A0A069E9B6"/>
<feature type="chain" id="PRO_5001660875" description="Lipoprotein" evidence="1">
    <location>
        <begin position="25"/>
        <end position="166"/>
    </location>
</feature>
<comment type="caution">
    <text evidence="2">The sequence shown here is derived from an EMBL/GenBank/DDBJ whole genome shotgun (WGS) entry which is preliminary data.</text>
</comment>
<evidence type="ECO:0000313" key="2">
    <source>
        <dbReference type="EMBL" id="KCZ85596.1"/>
    </source>
</evidence>
<protein>
    <recommendedName>
        <fullName evidence="4">Lipoprotein</fullName>
    </recommendedName>
</protein>
<reference evidence="2 3" key="1">
    <citation type="journal article" date="2014" name="Antonie Van Leeuwenhoek">
        <title>Hyphomonas beringensis sp. nov. and Hyphomonas chukchiensis sp. nov., isolated from surface seawater of the Bering Sea and Chukchi Sea.</title>
        <authorList>
            <person name="Li C."/>
            <person name="Lai Q."/>
            <person name="Li G."/>
            <person name="Dong C."/>
            <person name="Wang J."/>
            <person name="Liao Y."/>
            <person name="Shao Z."/>
        </authorList>
    </citation>
    <scope>NUCLEOTIDE SEQUENCE [LARGE SCALE GENOMIC DNA]</scope>
    <source>
        <strain evidence="2 3">MHS-3</strain>
    </source>
</reference>
<feature type="signal peptide" evidence="1">
    <location>
        <begin position="1"/>
        <end position="24"/>
    </location>
</feature>
<evidence type="ECO:0000256" key="1">
    <source>
        <dbReference type="SAM" id="SignalP"/>
    </source>
</evidence>
<dbReference type="PATRIC" id="fig|1280949.3.peg.1614"/>
<accession>A0A069E9B6</accession>
<evidence type="ECO:0008006" key="4">
    <source>
        <dbReference type="Google" id="ProtNLM"/>
    </source>
</evidence>
<dbReference type="eggNOG" id="ENOG50336WR">
    <property type="taxonomic scope" value="Bacteria"/>
</dbReference>
<sequence length="166" mass="18394">MEVLKMKLVPITAIALLLAPAAMAAEINVTVSDDFQTKLQDDYGTREGDYLIKDVKDDLTRELDKAGVDTARIDVTIVDAKPSKPTFKQLGDQPGLDYGLSKSLGGMKLSAVAYDDAGEKTGEYEYSWYEHDLRMTGITTWYDANRASNRFARNFAEDLKDGELAN</sequence>
<proteinExistence type="predicted"/>
<organism evidence="2 3">
    <name type="scientific">Hyphomonas adhaerens MHS-3</name>
    <dbReference type="NCBI Taxonomy" id="1280949"/>
    <lineage>
        <taxon>Bacteria</taxon>
        <taxon>Pseudomonadati</taxon>
        <taxon>Pseudomonadota</taxon>
        <taxon>Alphaproteobacteria</taxon>
        <taxon>Hyphomonadales</taxon>
        <taxon>Hyphomonadaceae</taxon>
        <taxon>Hyphomonas</taxon>
    </lineage>
</organism>
<evidence type="ECO:0000313" key="3">
    <source>
        <dbReference type="Proteomes" id="UP000027446"/>
    </source>
</evidence>
<gene>
    <name evidence="2" type="ORF">HAD_07925</name>
</gene>
<dbReference type="EMBL" id="ARYH01000001">
    <property type="protein sequence ID" value="KCZ85596.1"/>
    <property type="molecule type" value="Genomic_DNA"/>
</dbReference>
<dbReference type="Proteomes" id="UP000027446">
    <property type="component" value="Unassembled WGS sequence"/>
</dbReference>
<keyword evidence="3" id="KW-1185">Reference proteome</keyword>